<evidence type="ECO:0000313" key="2">
    <source>
        <dbReference type="Proteomes" id="UP000652567"/>
    </source>
</evidence>
<reference evidence="1" key="1">
    <citation type="submission" date="2018-07" db="EMBL/GenBank/DDBJ databases">
        <title>Genome assembly of strain Ka43.</title>
        <authorList>
            <person name="Kukolya J."/>
            <person name="Nagy I."/>
            <person name="Horvath B."/>
            <person name="Toth A."/>
        </authorList>
    </citation>
    <scope>NUCLEOTIDE SEQUENCE</scope>
    <source>
        <strain evidence="1">KB43</strain>
    </source>
</reference>
<protein>
    <submittedName>
        <fullName evidence="1">Uncharacterized protein</fullName>
    </submittedName>
</protein>
<dbReference type="RefSeq" id="WP_193907827.1">
    <property type="nucleotide sequence ID" value="NZ_PRDL01000001.1"/>
</dbReference>
<comment type="caution">
    <text evidence="1">The sequence shown here is derived from an EMBL/GenBank/DDBJ whole genome shotgun (WGS) entry which is preliminary data.</text>
</comment>
<name>A0A928YT39_9GAMM</name>
<evidence type="ECO:0000313" key="1">
    <source>
        <dbReference type="EMBL" id="MBE8716624.1"/>
    </source>
</evidence>
<accession>A0A928YT39</accession>
<dbReference type="Proteomes" id="UP000652567">
    <property type="component" value="Unassembled WGS sequence"/>
</dbReference>
<sequence>MRERSYKKMAGTSAVFIPADFNGASPVERDGLVWSSEELHMPASAQPLTWQAPLDTCLALEGLEEYSPPTAGDARYIKNLGMAFVYNTGIRGWVALTDYA</sequence>
<keyword evidence="2" id="KW-1185">Reference proteome</keyword>
<gene>
    <name evidence="1" type="ORF">C4F51_05410</name>
</gene>
<organism evidence="1 2">
    <name type="scientific">Cellvibrio polysaccharolyticus</name>
    <dbReference type="NCBI Taxonomy" id="2082724"/>
    <lineage>
        <taxon>Bacteria</taxon>
        <taxon>Pseudomonadati</taxon>
        <taxon>Pseudomonadota</taxon>
        <taxon>Gammaproteobacteria</taxon>
        <taxon>Cellvibrionales</taxon>
        <taxon>Cellvibrionaceae</taxon>
        <taxon>Cellvibrio</taxon>
    </lineage>
</organism>
<dbReference type="AlphaFoldDB" id="A0A928YT39"/>
<proteinExistence type="predicted"/>
<dbReference type="EMBL" id="PRDL01000001">
    <property type="protein sequence ID" value="MBE8716624.1"/>
    <property type="molecule type" value="Genomic_DNA"/>
</dbReference>